<reference evidence="8" key="1">
    <citation type="journal article" date="2018" name="Nat. Genet.">
        <title>Extensive intraspecific gene order and gene structural variations between Mo17 and other maize genomes.</title>
        <authorList>
            <person name="Sun S."/>
            <person name="Zhou Y."/>
            <person name="Chen J."/>
            <person name="Shi J."/>
            <person name="Zhao H."/>
            <person name="Zhao H."/>
            <person name="Song W."/>
            <person name="Zhang M."/>
            <person name="Cui Y."/>
            <person name="Dong X."/>
            <person name="Liu H."/>
            <person name="Ma X."/>
            <person name="Jiao Y."/>
            <person name="Wang B."/>
            <person name="Wei X."/>
            <person name="Stein J.C."/>
            <person name="Glaubitz J.C."/>
            <person name="Lu F."/>
            <person name="Yu G."/>
            <person name="Liang C."/>
            <person name="Fengler K."/>
            <person name="Li B."/>
            <person name="Rafalski A."/>
            <person name="Schnable P.S."/>
            <person name="Ware D.H."/>
            <person name="Buckler E.S."/>
            <person name="Lai J."/>
        </authorList>
    </citation>
    <scope>NUCLEOTIDE SEQUENCE [LARGE SCALE GENOMIC DNA]</scope>
    <source>
        <tissue evidence="8">Seedling</tissue>
    </source>
</reference>
<dbReference type="InterPro" id="IPR009057">
    <property type="entry name" value="Homeodomain-like_sf"/>
</dbReference>
<keyword evidence="4" id="KW-0804">Transcription</keyword>
<keyword evidence="3" id="KW-0238">DNA-binding</keyword>
<evidence type="ECO:0000256" key="1">
    <source>
        <dbReference type="ARBA" id="ARBA00004123"/>
    </source>
</evidence>
<dbReference type="EMBL" id="NCVQ01000009">
    <property type="protein sequence ID" value="PWZ10914.1"/>
    <property type="molecule type" value="Genomic_DNA"/>
</dbReference>
<comment type="subcellular location">
    <subcellularLocation>
        <location evidence="1">Nucleus</location>
    </subcellularLocation>
</comment>
<evidence type="ECO:0000259" key="7">
    <source>
        <dbReference type="PROSITE" id="PS51294"/>
    </source>
</evidence>
<keyword evidence="2" id="KW-0805">Transcription regulation</keyword>
<dbReference type="PROSITE" id="PS51294">
    <property type="entry name" value="HTH_MYB"/>
    <property type="match status" value="1"/>
</dbReference>
<dbReference type="Gene3D" id="1.10.10.60">
    <property type="entry name" value="Homeodomain-like"/>
    <property type="match status" value="1"/>
</dbReference>
<dbReference type="PANTHER" id="PTHR31442">
    <property type="entry name" value="HOMEODOMAIN-LIKE SUPERFAMILY PROTEIN-RELATED"/>
    <property type="match status" value="1"/>
</dbReference>
<dbReference type="OrthoDB" id="60033at2759"/>
<evidence type="ECO:0000256" key="2">
    <source>
        <dbReference type="ARBA" id="ARBA00023015"/>
    </source>
</evidence>
<dbReference type="InterPro" id="IPR044841">
    <property type="entry name" value="LUX/BOA-like"/>
</dbReference>
<evidence type="ECO:0000256" key="6">
    <source>
        <dbReference type="SAM" id="MobiDB-lite"/>
    </source>
</evidence>
<dbReference type="GO" id="GO:0003677">
    <property type="term" value="F:DNA binding"/>
    <property type="evidence" value="ECO:0007669"/>
    <property type="project" value="UniProtKB-KW"/>
</dbReference>
<dbReference type="OMA" id="MEDHWEM"/>
<comment type="caution">
    <text evidence="8">The sequence shown here is derived from an EMBL/GenBank/DDBJ whole genome shotgun (WGS) entry which is preliminary data.</text>
</comment>
<dbReference type="Pfam" id="PF00249">
    <property type="entry name" value="Myb_DNA-binding"/>
    <property type="match status" value="1"/>
</dbReference>
<organism evidence="8">
    <name type="scientific">Zea mays</name>
    <name type="common">Maize</name>
    <dbReference type="NCBI Taxonomy" id="4577"/>
    <lineage>
        <taxon>Eukaryota</taxon>
        <taxon>Viridiplantae</taxon>
        <taxon>Streptophyta</taxon>
        <taxon>Embryophyta</taxon>
        <taxon>Tracheophyta</taxon>
        <taxon>Spermatophyta</taxon>
        <taxon>Magnoliopsida</taxon>
        <taxon>Liliopsida</taxon>
        <taxon>Poales</taxon>
        <taxon>Poaceae</taxon>
        <taxon>PACMAD clade</taxon>
        <taxon>Panicoideae</taxon>
        <taxon>Andropogonodae</taxon>
        <taxon>Andropogoneae</taxon>
        <taxon>Tripsacinae</taxon>
        <taxon>Zea</taxon>
    </lineage>
</organism>
<name>A0A8J8Y7X3_MAIZE</name>
<dbReference type="InterPro" id="IPR017930">
    <property type="entry name" value="Myb_dom"/>
</dbReference>
<proteinExistence type="predicted"/>
<evidence type="ECO:0000256" key="4">
    <source>
        <dbReference type="ARBA" id="ARBA00023163"/>
    </source>
</evidence>
<feature type="region of interest" description="Disordered" evidence="6">
    <location>
        <begin position="77"/>
        <end position="117"/>
    </location>
</feature>
<dbReference type="FunFam" id="1.10.10.60:FF:000007">
    <property type="entry name" value="Two-component response regulator"/>
    <property type="match status" value="1"/>
</dbReference>
<feature type="domain" description="HTH myb-type" evidence="7">
    <location>
        <begin position="113"/>
        <end position="172"/>
    </location>
</feature>
<keyword evidence="5" id="KW-0539">Nucleus</keyword>
<accession>A0A8J8Y7X3</accession>
<dbReference type="SUPFAM" id="SSF46689">
    <property type="entry name" value="Homeodomain-like"/>
    <property type="match status" value="1"/>
</dbReference>
<dbReference type="InterPro" id="IPR006447">
    <property type="entry name" value="Myb_dom_plants"/>
</dbReference>
<dbReference type="Proteomes" id="UP000251960">
    <property type="component" value="Chromosome 8"/>
</dbReference>
<gene>
    <name evidence="8" type="primary">PCL1</name>
    <name evidence="8" type="ORF">Zm00014a_027822</name>
</gene>
<dbReference type="NCBIfam" id="TIGR01557">
    <property type="entry name" value="myb_SHAQKYF"/>
    <property type="match status" value="1"/>
</dbReference>
<evidence type="ECO:0000313" key="8">
    <source>
        <dbReference type="EMBL" id="PWZ10914.1"/>
    </source>
</evidence>
<evidence type="ECO:0000256" key="5">
    <source>
        <dbReference type="ARBA" id="ARBA00023242"/>
    </source>
</evidence>
<dbReference type="GO" id="GO:0005634">
    <property type="term" value="C:nucleus"/>
    <property type="evidence" value="ECO:0007669"/>
    <property type="project" value="UniProtKB-SubCell"/>
</dbReference>
<protein>
    <submittedName>
        <fullName evidence="8">Transcription factor PCL1</fullName>
    </submittedName>
</protein>
<dbReference type="GO" id="GO:0003700">
    <property type="term" value="F:DNA-binding transcription factor activity"/>
    <property type="evidence" value="ECO:0007669"/>
    <property type="project" value="InterPro"/>
</dbReference>
<dbReference type="SMR" id="A0A8J8Y7X3"/>
<dbReference type="PANTHER" id="PTHR31442:SF21">
    <property type="entry name" value="TRANSCRIPTION FACTOR BOA-RELATED"/>
    <property type="match status" value="1"/>
</dbReference>
<dbReference type="InterPro" id="IPR001005">
    <property type="entry name" value="SANT/Myb"/>
</dbReference>
<sequence>MGEEAVDDYELHMVCYGSDEDERVMEWESGLPGADELTPLSQPLVPPGLAAAFRIPPEPGRTLLDLHRASEATVARLRRAPPSSPGTSSSPHGHQEARGGEGADSAAATTTNSNRRPRLVWTPQLHKRFVDVVAHLGIKKAVPKTIMELMNVEGLTRENVASHLQKYRLYVKRMRGQGPSPSDHIFAPTPVHGVAVGMVPMVSGQAYHYLYNGGGGGDR</sequence>
<evidence type="ECO:0000256" key="3">
    <source>
        <dbReference type="ARBA" id="ARBA00023125"/>
    </source>
</evidence>
<dbReference type="AlphaFoldDB" id="A0A8J8Y7X3"/>